<keyword evidence="2" id="KW-1185">Reference proteome</keyword>
<evidence type="ECO:0000313" key="2">
    <source>
        <dbReference type="Proteomes" id="UP001517388"/>
    </source>
</evidence>
<reference evidence="2" key="1">
    <citation type="journal article" date="2020" name="Toxins">
        <title>Phylogenomic Analysis of Secondary Metabolism in the Toxic Cyanobacterial Genera Anabaena, Dolichospermum and Aphanizomenon.</title>
        <authorList>
            <person name="Oesterholm J."/>
            <person name="Popin R.V."/>
            <person name="Fewer D.P."/>
            <person name="Sivonen K."/>
        </authorList>
    </citation>
    <scope>NUCLEOTIDE SEQUENCE [LARGE SCALE GENOMIC DNA]</scope>
    <source>
        <strain evidence="2">UHCC 0037</strain>
    </source>
</reference>
<name>A0ACC7SAK5_DOLFA</name>
<sequence length="111" mass="12446">MTSKIIQQRSQIWQKYDEAGKQQKELASYSSQFSSAGVVPDMSFLTATKTPPDEVAASIREIKQEVDKIKKAESSIEQYQAEIAATKKQFFIVVGVAAFVVVVILFMLLKR</sequence>
<evidence type="ECO:0000313" key="1">
    <source>
        <dbReference type="EMBL" id="MTJ45545.1"/>
    </source>
</evidence>
<accession>A0ACC7SAK5</accession>
<comment type="caution">
    <text evidence="1">The sequence shown here is derived from an EMBL/GenBank/DDBJ whole genome shotgun (WGS) entry which is preliminary data.</text>
</comment>
<organism evidence="1 2">
    <name type="scientific">Dolichospermum flos-aquae UHCC 0037</name>
    <dbReference type="NCBI Taxonomy" id="2590026"/>
    <lineage>
        <taxon>Bacteria</taxon>
        <taxon>Bacillati</taxon>
        <taxon>Cyanobacteriota</taxon>
        <taxon>Cyanophyceae</taxon>
        <taxon>Nostocales</taxon>
        <taxon>Aphanizomenonaceae</taxon>
        <taxon>Dolichospermum</taxon>
    </lineage>
</organism>
<proteinExistence type="predicted"/>
<dbReference type="EMBL" id="VILF01000006">
    <property type="protein sequence ID" value="MTJ45545.1"/>
    <property type="molecule type" value="Genomic_DNA"/>
</dbReference>
<protein>
    <submittedName>
        <fullName evidence="1">Uncharacterized protein</fullName>
    </submittedName>
</protein>
<gene>
    <name evidence="1" type="ORF">FJR39_21425</name>
</gene>
<dbReference type="Proteomes" id="UP001517388">
    <property type="component" value="Unassembled WGS sequence"/>
</dbReference>